<gene>
    <name evidence="1" type="ORF">HNQ36_003669</name>
</gene>
<name>A0A840MZG1_9BRAD</name>
<reference evidence="1 2" key="1">
    <citation type="submission" date="2020-08" db="EMBL/GenBank/DDBJ databases">
        <title>Genomic Encyclopedia of Type Strains, Phase IV (KMG-IV): sequencing the most valuable type-strain genomes for metagenomic binning, comparative biology and taxonomic classification.</title>
        <authorList>
            <person name="Goeker M."/>
        </authorList>
    </citation>
    <scope>NUCLEOTIDE SEQUENCE [LARGE SCALE GENOMIC DNA]</scope>
    <source>
        <strain evidence="1 2">DSM 17498</strain>
    </source>
</reference>
<organism evidence="1 2">
    <name type="scientific">Afipia massiliensis</name>
    <dbReference type="NCBI Taxonomy" id="211460"/>
    <lineage>
        <taxon>Bacteria</taxon>
        <taxon>Pseudomonadati</taxon>
        <taxon>Pseudomonadota</taxon>
        <taxon>Alphaproteobacteria</taxon>
        <taxon>Hyphomicrobiales</taxon>
        <taxon>Nitrobacteraceae</taxon>
        <taxon>Afipia</taxon>
    </lineage>
</organism>
<evidence type="ECO:0000313" key="1">
    <source>
        <dbReference type="EMBL" id="MBB5053669.1"/>
    </source>
</evidence>
<evidence type="ECO:0000313" key="2">
    <source>
        <dbReference type="Proteomes" id="UP000521227"/>
    </source>
</evidence>
<proteinExistence type="predicted"/>
<dbReference type="EMBL" id="JACHIJ010000005">
    <property type="protein sequence ID" value="MBB5053669.1"/>
    <property type="molecule type" value="Genomic_DNA"/>
</dbReference>
<accession>A0A840MZG1</accession>
<dbReference type="AlphaFoldDB" id="A0A840MZG1"/>
<protein>
    <submittedName>
        <fullName evidence="1">Uncharacterized protein</fullName>
    </submittedName>
</protein>
<dbReference type="RefSeq" id="WP_184087199.1">
    <property type="nucleotide sequence ID" value="NZ_JACHIJ010000005.1"/>
</dbReference>
<dbReference type="Proteomes" id="UP000521227">
    <property type="component" value="Unassembled WGS sequence"/>
</dbReference>
<comment type="caution">
    <text evidence="1">The sequence shown here is derived from an EMBL/GenBank/DDBJ whole genome shotgun (WGS) entry which is preliminary data.</text>
</comment>
<sequence length="112" mass="11974">MSSVDRNLNMDIHASSLLAATFSQPSEVLMNRNLSLMEKRCVLAAWASDAFAVRNNPWLRELPGSANPVPVKDILAALRQLDDGDDSGPPPLHGGAALRMPMLEEPAAAVGI</sequence>